<dbReference type="Gene3D" id="3.20.20.70">
    <property type="entry name" value="Aldolase class I"/>
    <property type="match status" value="1"/>
</dbReference>
<dbReference type="InterPro" id="IPR058240">
    <property type="entry name" value="rSAM_sf"/>
</dbReference>
<dbReference type="InterPro" id="IPR023885">
    <property type="entry name" value="4Fe4S-binding_SPASM_dom"/>
</dbReference>
<gene>
    <name evidence="2" type="ORF">SAMN05444392_106134</name>
</gene>
<dbReference type="AlphaFoldDB" id="A0A1M4YAT7"/>
<proteinExistence type="predicted"/>
<evidence type="ECO:0000313" key="3">
    <source>
        <dbReference type="Proteomes" id="UP000184476"/>
    </source>
</evidence>
<dbReference type="Proteomes" id="UP000184476">
    <property type="component" value="Unassembled WGS sequence"/>
</dbReference>
<dbReference type="Pfam" id="PF13186">
    <property type="entry name" value="SPASM"/>
    <property type="match status" value="1"/>
</dbReference>
<name>A0A1M4YAT7_9BACL</name>
<sequence>MARISPSLWERFSELQVSLATSFYSTDEKEHAAITNRSSFHATKSNIVEAVQRRIPLRVGIIGIHDQQKVDKARQMLINLGVEEQHIGYDDLRQVGRGVRDRQPDYDQLCGNCADGVLAVSPTGDVWPCVFTRWMPVGNVFSQSLPQLVKNKVLE</sequence>
<evidence type="ECO:0000259" key="1">
    <source>
        <dbReference type="Pfam" id="PF13186"/>
    </source>
</evidence>
<keyword evidence="3" id="KW-1185">Reference proteome</keyword>
<reference evidence="2 3" key="1">
    <citation type="submission" date="2016-11" db="EMBL/GenBank/DDBJ databases">
        <authorList>
            <person name="Jaros S."/>
            <person name="Januszkiewicz K."/>
            <person name="Wedrychowicz H."/>
        </authorList>
    </citation>
    <scope>NUCLEOTIDE SEQUENCE [LARGE SCALE GENOMIC DNA]</scope>
    <source>
        <strain evidence="2 3">DSM 44666</strain>
    </source>
</reference>
<dbReference type="InterPro" id="IPR013785">
    <property type="entry name" value="Aldolase_TIM"/>
</dbReference>
<feature type="domain" description="4Fe4S-binding SPASM" evidence="1">
    <location>
        <begin position="113"/>
        <end position="152"/>
    </location>
</feature>
<organism evidence="2 3">
    <name type="scientific">Seinonella peptonophila</name>
    <dbReference type="NCBI Taxonomy" id="112248"/>
    <lineage>
        <taxon>Bacteria</taxon>
        <taxon>Bacillati</taxon>
        <taxon>Bacillota</taxon>
        <taxon>Bacilli</taxon>
        <taxon>Bacillales</taxon>
        <taxon>Thermoactinomycetaceae</taxon>
        <taxon>Seinonella</taxon>
    </lineage>
</organism>
<dbReference type="CDD" id="cd21109">
    <property type="entry name" value="SPASM"/>
    <property type="match status" value="1"/>
</dbReference>
<protein>
    <recommendedName>
        <fullName evidence="1">4Fe4S-binding SPASM domain-containing protein</fullName>
    </recommendedName>
</protein>
<accession>A0A1M4YAT7</accession>
<dbReference type="STRING" id="112248.SAMN05444392_106134"/>
<dbReference type="SUPFAM" id="SSF102114">
    <property type="entry name" value="Radical SAM enzymes"/>
    <property type="match status" value="1"/>
</dbReference>
<dbReference type="RefSeq" id="WP_217653551.1">
    <property type="nucleotide sequence ID" value="NZ_FQVL01000006.1"/>
</dbReference>
<evidence type="ECO:0000313" key="2">
    <source>
        <dbReference type="EMBL" id="SHF02748.1"/>
    </source>
</evidence>
<dbReference type="EMBL" id="FQVL01000006">
    <property type="protein sequence ID" value="SHF02748.1"/>
    <property type="molecule type" value="Genomic_DNA"/>
</dbReference>